<protein>
    <recommendedName>
        <fullName evidence="2">histidine kinase</fullName>
        <ecNumber evidence="2">2.7.13.3</ecNumber>
    </recommendedName>
</protein>
<dbReference type="RefSeq" id="WP_381526392.1">
    <property type="nucleotide sequence ID" value="NZ_JBHULN010000019.1"/>
</dbReference>
<dbReference type="PANTHER" id="PTHR41523:SF8">
    <property type="entry name" value="ETHYLENE RESPONSE SENSOR PROTEIN"/>
    <property type="match status" value="1"/>
</dbReference>
<feature type="region of interest" description="Disordered" evidence="9">
    <location>
        <begin position="522"/>
        <end position="559"/>
    </location>
</feature>
<keyword evidence="14" id="KW-1185">Reference proteome</keyword>
<keyword evidence="10" id="KW-0472">Membrane</keyword>
<keyword evidence="5" id="KW-0547">Nucleotide-binding</keyword>
<dbReference type="InterPro" id="IPR011495">
    <property type="entry name" value="Sig_transdc_His_kin_sub2_dim/P"/>
</dbReference>
<evidence type="ECO:0000256" key="6">
    <source>
        <dbReference type="ARBA" id="ARBA00022777"/>
    </source>
</evidence>
<proteinExistence type="predicted"/>
<evidence type="ECO:0000256" key="9">
    <source>
        <dbReference type="SAM" id="MobiDB-lite"/>
    </source>
</evidence>
<organism evidence="13 14">
    <name type="scientific">Spirosoma soli</name>
    <dbReference type="NCBI Taxonomy" id="1770529"/>
    <lineage>
        <taxon>Bacteria</taxon>
        <taxon>Pseudomonadati</taxon>
        <taxon>Bacteroidota</taxon>
        <taxon>Cytophagia</taxon>
        <taxon>Cytophagales</taxon>
        <taxon>Cytophagaceae</taxon>
        <taxon>Spirosoma</taxon>
    </lineage>
</organism>
<feature type="compositionally biased region" description="Gly residues" evidence="9">
    <location>
        <begin position="527"/>
        <end position="540"/>
    </location>
</feature>
<keyword evidence="4 13" id="KW-0808">Transferase</keyword>
<dbReference type="InterPro" id="IPR019734">
    <property type="entry name" value="TPR_rpt"/>
</dbReference>
<evidence type="ECO:0000256" key="7">
    <source>
        <dbReference type="ARBA" id="ARBA00022840"/>
    </source>
</evidence>
<evidence type="ECO:0000256" key="10">
    <source>
        <dbReference type="SAM" id="Phobius"/>
    </source>
</evidence>
<dbReference type="EC" id="2.7.13.3" evidence="2"/>
<gene>
    <name evidence="13" type="ORF">ACFSUS_23270</name>
</gene>
<keyword evidence="7" id="KW-0067">ATP-binding</keyword>
<evidence type="ECO:0000256" key="5">
    <source>
        <dbReference type="ARBA" id="ARBA00022741"/>
    </source>
</evidence>
<dbReference type="SUPFAM" id="SSF48452">
    <property type="entry name" value="TPR-like"/>
    <property type="match status" value="2"/>
</dbReference>
<comment type="catalytic activity">
    <reaction evidence="1">
        <text>ATP + protein L-histidine = ADP + protein N-phospho-L-histidine.</text>
        <dbReference type="EC" id="2.7.13.3"/>
    </reaction>
</comment>
<evidence type="ECO:0000313" key="14">
    <source>
        <dbReference type="Proteomes" id="UP001597469"/>
    </source>
</evidence>
<dbReference type="Proteomes" id="UP001597469">
    <property type="component" value="Unassembled WGS sequence"/>
</dbReference>
<keyword evidence="10" id="KW-1133">Transmembrane helix</keyword>
<evidence type="ECO:0000256" key="8">
    <source>
        <dbReference type="PROSITE-ProRule" id="PRU00339"/>
    </source>
</evidence>
<dbReference type="PROSITE" id="PS50005">
    <property type="entry name" value="TPR"/>
    <property type="match status" value="1"/>
</dbReference>
<reference evidence="14" key="1">
    <citation type="journal article" date="2019" name="Int. J. Syst. Evol. Microbiol.">
        <title>The Global Catalogue of Microorganisms (GCM) 10K type strain sequencing project: providing services to taxonomists for standard genome sequencing and annotation.</title>
        <authorList>
            <consortium name="The Broad Institute Genomics Platform"/>
            <consortium name="The Broad Institute Genome Sequencing Center for Infectious Disease"/>
            <person name="Wu L."/>
            <person name="Ma J."/>
        </authorList>
    </citation>
    <scope>NUCLEOTIDE SEQUENCE [LARGE SCALE GENOMIC DNA]</scope>
    <source>
        <strain evidence="14">KCTC 42805</strain>
    </source>
</reference>
<accession>A0ABW5MA91</accession>
<dbReference type="InterPro" id="IPR036890">
    <property type="entry name" value="HATPase_C_sf"/>
</dbReference>
<feature type="domain" description="Histidine kinase/HSP90-like ATPase" evidence="11">
    <location>
        <begin position="480"/>
        <end position="601"/>
    </location>
</feature>
<dbReference type="SUPFAM" id="SSF55874">
    <property type="entry name" value="ATPase domain of HSP90 chaperone/DNA topoisomerase II/histidine kinase"/>
    <property type="match status" value="1"/>
</dbReference>
<evidence type="ECO:0000256" key="2">
    <source>
        <dbReference type="ARBA" id="ARBA00012438"/>
    </source>
</evidence>
<dbReference type="GO" id="GO:0004673">
    <property type="term" value="F:protein histidine kinase activity"/>
    <property type="evidence" value="ECO:0007669"/>
    <property type="project" value="UniProtKB-EC"/>
</dbReference>
<dbReference type="InterPro" id="IPR003594">
    <property type="entry name" value="HATPase_dom"/>
</dbReference>
<evidence type="ECO:0000256" key="1">
    <source>
        <dbReference type="ARBA" id="ARBA00000085"/>
    </source>
</evidence>
<dbReference type="Pfam" id="PF07568">
    <property type="entry name" value="HisKA_2"/>
    <property type="match status" value="1"/>
</dbReference>
<dbReference type="Pfam" id="PF02518">
    <property type="entry name" value="HATPase_c"/>
    <property type="match status" value="1"/>
</dbReference>
<feature type="compositionally biased region" description="Basic and acidic residues" evidence="9">
    <location>
        <begin position="547"/>
        <end position="559"/>
    </location>
</feature>
<keyword evidence="10" id="KW-0812">Transmembrane</keyword>
<comment type="caution">
    <text evidence="13">The sequence shown here is derived from an EMBL/GenBank/DDBJ whole genome shotgun (WGS) entry which is preliminary data.</text>
</comment>
<feature type="domain" description="Signal transduction histidine kinase subgroup 2 dimerisation and phosphoacceptor" evidence="12">
    <location>
        <begin position="383"/>
        <end position="458"/>
    </location>
</feature>
<dbReference type="Gene3D" id="3.30.450.20">
    <property type="entry name" value="PAS domain"/>
    <property type="match status" value="1"/>
</dbReference>
<name>A0ABW5MA91_9BACT</name>
<evidence type="ECO:0000259" key="12">
    <source>
        <dbReference type="Pfam" id="PF07568"/>
    </source>
</evidence>
<dbReference type="Gene3D" id="1.25.40.10">
    <property type="entry name" value="Tetratricopeptide repeat domain"/>
    <property type="match status" value="2"/>
</dbReference>
<keyword evidence="8" id="KW-0802">TPR repeat</keyword>
<feature type="transmembrane region" description="Helical" evidence="10">
    <location>
        <begin position="345"/>
        <end position="366"/>
    </location>
</feature>
<dbReference type="Gene3D" id="3.30.565.10">
    <property type="entry name" value="Histidine kinase-like ATPase, C-terminal domain"/>
    <property type="match status" value="1"/>
</dbReference>
<evidence type="ECO:0000313" key="13">
    <source>
        <dbReference type="EMBL" id="MFD2573579.1"/>
    </source>
</evidence>
<keyword evidence="3" id="KW-0597">Phosphoprotein</keyword>
<dbReference type="EMBL" id="JBHULN010000019">
    <property type="protein sequence ID" value="MFD2573579.1"/>
    <property type="molecule type" value="Genomic_DNA"/>
</dbReference>
<feature type="repeat" description="TPR" evidence="8">
    <location>
        <begin position="57"/>
        <end position="90"/>
    </location>
</feature>
<keyword evidence="6 13" id="KW-0418">Kinase</keyword>
<evidence type="ECO:0000259" key="11">
    <source>
        <dbReference type="Pfam" id="PF02518"/>
    </source>
</evidence>
<dbReference type="PANTHER" id="PTHR41523">
    <property type="entry name" value="TWO-COMPONENT SYSTEM SENSOR PROTEIN"/>
    <property type="match status" value="1"/>
</dbReference>
<evidence type="ECO:0000256" key="4">
    <source>
        <dbReference type="ARBA" id="ARBA00022679"/>
    </source>
</evidence>
<evidence type="ECO:0000256" key="3">
    <source>
        <dbReference type="ARBA" id="ARBA00022553"/>
    </source>
</evidence>
<dbReference type="InterPro" id="IPR011990">
    <property type="entry name" value="TPR-like_helical_dom_sf"/>
</dbReference>
<sequence>MSRSSLTLNCLFVLWVFTSGVSIAQQAARLKVQPDRLQKAKEAEQEAIRKKDSVGLAQAYYLYGRTYVFAGDYQASQGYFLKSLQLLEPRGDSFELSRIYVRLSENEGRLGRAADALRYAKLSLAVAQRLRSPKALGLAYGVMAGIYENKWNGQVRNGSAVYDSILYYYHKRAAIYRSLNDTLGVAEANLQLGTLFTKAKDVRAIPYLEKSLHLMELIHRENLKPNVLMHLASAYLVFGKHQLGFQTLQKAGQLYNQNKLDEYDTALSLENEYVLYYQTTGHWREAFEHLKKMNALEKGEWLSDREATIARLNVEYETQKKEALLNAQKSELALRDENLRTQQRFTMATSALLVMTAGMSLVFFRLNRKNQRISRQNQELVKEQNHRVKNNLQVVSSLLSLQSKRLTDEAAKKAVEESRLRVQSMAILHQRLYDGDRLAQVHLEEFIQELVEGVLKAYGFPSVDTRLEIDDITLPADKAVPLGLILNELTTNACKYAFPTTQHPSYLIGCRQEKHTIHLNVTDNGPGLEGPGLEGPGLEGPGLESSGRTDARLEGKGQSSDRWDVIRKDSFGMQLIRAQVIQLHGTYQFASNKGTVFTLTFTV</sequence>